<dbReference type="RefSeq" id="WP_255967289.1">
    <property type="nucleotide sequence ID" value="NZ_JANFQF010000006.1"/>
</dbReference>
<dbReference type="EMBL" id="JANFQF010000006">
    <property type="protein sequence ID" value="MCQ4119212.1"/>
    <property type="molecule type" value="Genomic_DNA"/>
</dbReference>
<name>A0ABT1QAD8_9NOCA</name>
<accession>A0ABT1QAD8</accession>
<dbReference type="PRINTS" id="PR00455">
    <property type="entry name" value="HTHTETR"/>
</dbReference>
<evidence type="ECO:0000256" key="1">
    <source>
        <dbReference type="ARBA" id="ARBA00023125"/>
    </source>
</evidence>
<keyword evidence="1 2" id="KW-0238">DNA-binding</keyword>
<proteinExistence type="predicted"/>
<dbReference type="InterPro" id="IPR009057">
    <property type="entry name" value="Homeodomain-like_sf"/>
</dbReference>
<dbReference type="SUPFAM" id="SSF46689">
    <property type="entry name" value="Homeodomain-like"/>
    <property type="match status" value="1"/>
</dbReference>
<dbReference type="InterPro" id="IPR001647">
    <property type="entry name" value="HTH_TetR"/>
</dbReference>
<feature type="domain" description="HTH tetR-type" evidence="3">
    <location>
        <begin position="20"/>
        <end position="80"/>
    </location>
</feature>
<protein>
    <submittedName>
        <fullName evidence="4">TetR/AcrR family transcriptional regulator</fullName>
    </submittedName>
</protein>
<organism evidence="4 5">
    <name type="scientific">Rhodococcus tibetensis</name>
    <dbReference type="NCBI Taxonomy" id="2965064"/>
    <lineage>
        <taxon>Bacteria</taxon>
        <taxon>Bacillati</taxon>
        <taxon>Actinomycetota</taxon>
        <taxon>Actinomycetes</taxon>
        <taxon>Mycobacteriales</taxon>
        <taxon>Nocardiaceae</taxon>
        <taxon>Rhodococcus</taxon>
    </lineage>
</organism>
<reference evidence="4 5" key="1">
    <citation type="submission" date="2022-07" db="EMBL/GenBank/DDBJ databases">
        <title>Degradation activity of malathion, p-nitrophenol and potential low-temperature adaptation strategy of Rhodococcus sp. FXJ9.536.</title>
        <authorList>
            <person name="Huang J."/>
            <person name="Huang Y."/>
        </authorList>
    </citation>
    <scope>NUCLEOTIDE SEQUENCE [LARGE SCALE GENOMIC DNA]</scope>
    <source>
        <strain evidence="4 5">FXJ9.536</strain>
    </source>
</reference>
<dbReference type="PROSITE" id="PS50977">
    <property type="entry name" value="HTH_TETR_2"/>
    <property type="match status" value="1"/>
</dbReference>
<keyword evidence="5" id="KW-1185">Reference proteome</keyword>
<dbReference type="PANTHER" id="PTHR30055">
    <property type="entry name" value="HTH-TYPE TRANSCRIPTIONAL REGULATOR RUTR"/>
    <property type="match status" value="1"/>
</dbReference>
<dbReference type="PANTHER" id="PTHR30055:SF209">
    <property type="entry name" value="POSSIBLE TRANSCRIPTIONAL REGULATORY PROTEIN (PROBABLY TETR-FAMILY)"/>
    <property type="match status" value="1"/>
</dbReference>
<evidence type="ECO:0000313" key="5">
    <source>
        <dbReference type="Proteomes" id="UP001524501"/>
    </source>
</evidence>
<sequence>MTRLLLPQIGVDPPERGDAARNRRLLLDAAALLVAERGVDAVTMDAVACRAGVGKGTVFRRFGSRSGLMLALLDHSERELQQAFMFGPPPLGPGADPVERLIAYGRARIATVQVEGEVQRAAENSPGIRFAAPARAVSVTHVMSLLREAGVKGDHELLACSLLAPLEATLVLHELRDLGMSTERLEAAWADLVRRVTRA</sequence>
<feature type="DNA-binding region" description="H-T-H motif" evidence="2">
    <location>
        <begin position="43"/>
        <end position="62"/>
    </location>
</feature>
<gene>
    <name evidence="4" type="ORF">NOF53_08510</name>
</gene>
<evidence type="ECO:0000313" key="4">
    <source>
        <dbReference type="EMBL" id="MCQ4119212.1"/>
    </source>
</evidence>
<evidence type="ECO:0000256" key="2">
    <source>
        <dbReference type="PROSITE-ProRule" id="PRU00335"/>
    </source>
</evidence>
<comment type="caution">
    <text evidence="4">The sequence shown here is derived from an EMBL/GenBank/DDBJ whole genome shotgun (WGS) entry which is preliminary data.</text>
</comment>
<dbReference type="Gene3D" id="1.10.357.10">
    <property type="entry name" value="Tetracycline Repressor, domain 2"/>
    <property type="match status" value="1"/>
</dbReference>
<evidence type="ECO:0000259" key="3">
    <source>
        <dbReference type="PROSITE" id="PS50977"/>
    </source>
</evidence>
<dbReference type="Proteomes" id="UP001524501">
    <property type="component" value="Unassembled WGS sequence"/>
</dbReference>
<dbReference type="Pfam" id="PF00440">
    <property type="entry name" value="TetR_N"/>
    <property type="match status" value="1"/>
</dbReference>
<dbReference type="InterPro" id="IPR050109">
    <property type="entry name" value="HTH-type_TetR-like_transc_reg"/>
</dbReference>